<name>A0A7N0TV92_KALFE</name>
<dbReference type="EnsemblPlants" id="Kaladp0046s0297.1.v1.1">
    <property type="protein sequence ID" value="Kaladp0046s0297.1.v1.1"/>
    <property type="gene ID" value="Kaladp0046s0297.v1.1"/>
</dbReference>
<feature type="compositionally biased region" description="Basic and acidic residues" evidence="1">
    <location>
        <begin position="1"/>
        <end position="32"/>
    </location>
</feature>
<feature type="compositionally biased region" description="Basic and acidic residues" evidence="1">
    <location>
        <begin position="44"/>
        <end position="75"/>
    </location>
</feature>
<dbReference type="AlphaFoldDB" id="A0A7N0TV92"/>
<protein>
    <submittedName>
        <fullName evidence="2">Uncharacterized protein</fullName>
    </submittedName>
</protein>
<reference evidence="2" key="1">
    <citation type="submission" date="2021-01" db="UniProtKB">
        <authorList>
            <consortium name="EnsemblPlants"/>
        </authorList>
    </citation>
    <scope>IDENTIFICATION</scope>
</reference>
<proteinExistence type="predicted"/>
<evidence type="ECO:0000313" key="2">
    <source>
        <dbReference type="EnsemblPlants" id="Kaladp0046s0297.1.v1.1"/>
    </source>
</evidence>
<organism evidence="2 3">
    <name type="scientific">Kalanchoe fedtschenkoi</name>
    <name type="common">Lavender scallops</name>
    <name type="synonym">South American air plant</name>
    <dbReference type="NCBI Taxonomy" id="63787"/>
    <lineage>
        <taxon>Eukaryota</taxon>
        <taxon>Viridiplantae</taxon>
        <taxon>Streptophyta</taxon>
        <taxon>Embryophyta</taxon>
        <taxon>Tracheophyta</taxon>
        <taxon>Spermatophyta</taxon>
        <taxon>Magnoliopsida</taxon>
        <taxon>eudicotyledons</taxon>
        <taxon>Gunneridae</taxon>
        <taxon>Pentapetalae</taxon>
        <taxon>Saxifragales</taxon>
        <taxon>Crassulaceae</taxon>
        <taxon>Kalanchoe</taxon>
    </lineage>
</organism>
<keyword evidence="3" id="KW-1185">Reference proteome</keyword>
<evidence type="ECO:0000313" key="3">
    <source>
        <dbReference type="Proteomes" id="UP000594263"/>
    </source>
</evidence>
<accession>A0A7N0TV92</accession>
<evidence type="ECO:0000256" key="1">
    <source>
        <dbReference type="SAM" id="MobiDB-lite"/>
    </source>
</evidence>
<dbReference type="Proteomes" id="UP000594263">
    <property type="component" value="Unplaced"/>
</dbReference>
<sequence length="222" mass="23247">MARPDLALERSDLERDCDSGRGREGADLDGRHVGSGLQPAAGSGRRDGRWKESDGEGQLGRRWDPDLRFPDDGKPVSDLAANLGGHGRGFRPPMAGSAGGGGRLHRRKYLTDLGEGEEIGTCWGGDGQSPEGGLAIWPGWGCWAKGVAEGMGGGLAAGCGGCWVAAGWVVCGLGLGCLLGGYGLGLGWLRGGYMVVAGWLRGGCWAGWVEELGWVRWLEWLG</sequence>
<dbReference type="Gramene" id="Kaladp0046s0297.1.v1.1">
    <property type="protein sequence ID" value="Kaladp0046s0297.1.v1.1"/>
    <property type="gene ID" value="Kaladp0046s0297.v1.1"/>
</dbReference>
<feature type="region of interest" description="Disordered" evidence="1">
    <location>
        <begin position="1"/>
        <end position="103"/>
    </location>
</feature>